<dbReference type="PANTHER" id="PTHR13112">
    <property type="entry name" value="UPF3 REGULATOR OF NONSENSE TRANSCRIPTS-LIKE PROTEIN"/>
    <property type="match status" value="1"/>
</dbReference>
<dbReference type="EMBL" id="DS469636">
    <property type="protein sequence ID" value="EDO37914.1"/>
    <property type="molecule type" value="Genomic_DNA"/>
</dbReference>
<evidence type="ECO:0000313" key="6">
    <source>
        <dbReference type="EMBL" id="EDO37914.1"/>
    </source>
</evidence>
<dbReference type="SUPFAM" id="SSF54928">
    <property type="entry name" value="RNA-binding domain, RBD"/>
    <property type="match status" value="1"/>
</dbReference>
<dbReference type="Proteomes" id="UP000001593">
    <property type="component" value="Unassembled WGS sequence"/>
</dbReference>
<keyword evidence="7" id="KW-1185">Reference proteome</keyword>
<organism evidence="6 7">
    <name type="scientific">Nematostella vectensis</name>
    <name type="common">Starlet sea anemone</name>
    <dbReference type="NCBI Taxonomy" id="45351"/>
    <lineage>
        <taxon>Eukaryota</taxon>
        <taxon>Metazoa</taxon>
        <taxon>Cnidaria</taxon>
        <taxon>Anthozoa</taxon>
        <taxon>Hexacorallia</taxon>
        <taxon>Actiniaria</taxon>
        <taxon>Edwardsiidae</taxon>
        <taxon>Nematostella</taxon>
    </lineage>
</organism>
<sequence>KVVIRRLPPSLKEEELKEYLGDLPEHDFFYFVDGQMSFGPVLFSRAYINFKNQEDIIKFRDQFDGSSFFDNKGKKYPAVVEYAPYQGVPRKKNRKDAKCGTIDEG</sequence>
<evidence type="ECO:0000256" key="1">
    <source>
        <dbReference type="ARBA" id="ARBA00004123"/>
    </source>
</evidence>
<feature type="non-terminal residue" evidence="6">
    <location>
        <position position="105"/>
    </location>
</feature>
<gene>
    <name evidence="6" type="ORF">NEMVEDRAFT_v1g115210</name>
</gene>
<dbReference type="GO" id="GO:0005634">
    <property type="term" value="C:nucleus"/>
    <property type="evidence" value="ECO:0007669"/>
    <property type="project" value="UniProtKB-SubCell"/>
</dbReference>
<proteinExistence type="inferred from homology"/>
<dbReference type="STRING" id="45351.A7SEE5"/>
<dbReference type="InterPro" id="IPR035979">
    <property type="entry name" value="RBD_domain_sf"/>
</dbReference>
<dbReference type="PANTHER" id="PTHR13112:SF0">
    <property type="entry name" value="FI21285P1"/>
    <property type="match status" value="1"/>
</dbReference>
<keyword evidence="4" id="KW-0539">Nucleus</keyword>
<evidence type="ECO:0000259" key="5">
    <source>
        <dbReference type="Pfam" id="PF03467"/>
    </source>
</evidence>
<dbReference type="FunFam" id="3.30.70.330:FF:000717">
    <property type="entry name" value="regulator of nonsense transcripts 3B"/>
    <property type="match status" value="1"/>
</dbReference>
<feature type="non-terminal residue" evidence="6">
    <location>
        <position position="1"/>
    </location>
</feature>
<dbReference type="InterPro" id="IPR012677">
    <property type="entry name" value="Nucleotide-bd_a/b_plait_sf"/>
</dbReference>
<dbReference type="Gene3D" id="3.30.70.330">
    <property type="match status" value="1"/>
</dbReference>
<comment type="similarity">
    <text evidence="2">Belongs to the RENT3 family.</text>
</comment>
<dbReference type="InterPro" id="IPR005120">
    <property type="entry name" value="UPF3_dom"/>
</dbReference>
<dbReference type="eggNOG" id="KOG1295">
    <property type="taxonomic scope" value="Eukaryota"/>
</dbReference>
<dbReference type="HOGENOM" id="CLU_2243269_0_0_1"/>
<dbReference type="PhylomeDB" id="A7SEE5"/>
<dbReference type="Pfam" id="PF03467">
    <property type="entry name" value="Smg4_UPF3"/>
    <property type="match status" value="1"/>
</dbReference>
<protein>
    <recommendedName>
        <fullName evidence="5">UPF3 domain-containing protein</fullName>
    </recommendedName>
</protein>
<evidence type="ECO:0000256" key="4">
    <source>
        <dbReference type="ARBA" id="ARBA00023242"/>
    </source>
</evidence>
<dbReference type="InterPro" id="IPR039722">
    <property type="entry name" value="Upf3"/>
</dbReference>
<evidence type="ECO:0000256" key="2">
    <source>
        <dbReference type="ARBA" id="ARBA00005991"/>
    </source>
</evidence>
<dbReference type="AlphaFoldDB" id="A7SEE5"/>
<dbReference type="InParanoid" id="A7SEE5"/>
<evidence type="ECO:0000313" key="7">
    <source>
        <dbReference type="Proteomes" id="UP000001593"/>
    </source>
</evidence>
<dbReference type="GO" id="GO:0003676">
    <property type="term" value="F:nucleic acid binding"/>
    <property type="evidence" value="ECO:0007669"/>
    <property type="project" value="InterPro"/>
</dbReference>
<reference evidence="6 7" key="1">
    <citation type="journal article" date="2007" name="Science">
        <title>Sea anemone genome reveals ancestral eumetazoan gene repertoire and genomic organization.</title>
        <authorList>
            <person name="Putnam N.H."/>
            <person name="Srivastava M."/>
            <person name="Hellsten U."/>
            <person name="Dirks B."/>
            <person name="Chapman J."/>
            <person name="Salamov A."/>
            <person name="Terry A."/>
            <person name="Shapiro H."/>
            <person name="Lindquist E."/>
            <person name="Kapitonov V.V."/>
            <person name="Jurka J."/>
            <person name="Genikhovich G."/>
            <person name="Grigoriev I.V."/>
            <person name="Lucas S.M."/>
            <person name="Steele R.E."/>
            <person name="Finnerty J.R."/>
            <person name="Technau U."/>
            <person name="Martindale M.Q."/>
            <person name="Rokhsar D.S."/>
        </authorList>
    </citation>
    <scope>NUCLEOTIDE SEQUENCE [LARGE SCALE GENOMIC DNA]</scope>
    <source>
        <strain evidence="7">CH2 X CH6</strain>
    </source>
</reference>
<dbReference type="GO" id="GO:0000184">
    <property type="term" value="P:nuclear-transcribed mRNA catabolic process, nonsense-mediated decay"/>
    <property type="evidence" value="ECO:0007669"/>
    <property type="project" value="UniProtKB-KW"/>
</dbReference>
<accession>A7SEE5</accession>
<feature type="domain" description="UPF3" evidence="5">
    <location>
        <begin position="1"/>
        <end position="104"/>
    </location>
</feature>
<evidence type="ECO:0000256" key="3">
    <source>
        <dbReference type="ARBA" id="ARBA00023161"/>
    </source>
</evidence>
<dbReference type="OMA" id="IERADWF"/>
<keyword evidence="3" id="KW-0866">Nonsense-mediated mRNA decay</keyword>
<name>A7SEE5_NEMVE</name>
<comment type="subcellular location">
    <subcellularLocation>
        <location evidence="1">Nucleus</location>
    </subcellularLocation>
</comment>